<comment type="caution">
    <text evidence="41">The sequence shown here is derived from an EMBL/GenBank/DDBJ whole genome shotgun (WGS) entry which is preliminary data.</text>
</comment>
<dbReference type="InterPro" id="IPR000960">
    <property type="entry name" value="Flavin_mOase"/>
</dbReference>
<evidence type="ECO:0000256" key="33">
    <source>
        <dbReference type="ARBA" id="ARBA00048989"/>
    </source>
</evidence>
<comment type="catalytic activity">
    <reaction evidence="25">
        <text>hexan-3-one + NADPH + O2 + H(+) = propyl propanoate + NADP(+) + H2O</text>
        <dbReference type="Rhea" id="RHEA:54848"/>
        <dbReference type="ChEBI" id="CHEBI:15377"/>
        <dbReference type="ChEBI" id="CHEBI:15378"/>
        <dbReference type="ChEBI" id="CHEBI:15379"/>
        <dbReference type="ChEBI" id="CHEBI:57783"/>
        <dbReference type="ChEBI" id="CHEBI:58349"/>
        <dbReference type="ChEBI" id="CHEBI:89828"/>
        <dbReference type="ChEBI" id="CHEBI:89891"/>
    </reaction>
    <physiologicalReaction direction="left-to-right" evidence="25">
        <dbReference type="Rhea" id="RHEA:54849"/>
    </physiologicalReaction>
</comment>
<feature type="region of interest" description="Disordered" evidence="39">
    <location>
        <begin position="639"/>
        <end position="666"/>
    </location>
</feature>
<dbReference type="GO" id="GO:0004499">
    <property type="term" value="F:N,N-dimethylaniline monooxygenase activity"/>
    <property type="evidence" value="ECO:0007669"/>
    <property type="project" value="InterPro"/>
</dbReference>
<comment type="catalytic activity">
    <reaction evidence="26">
        <text>heptan-2-one + NADPH + O2 + H(+) = pentyl acetate + NADP(+) + H2O</text>
        <dbReference type="Rhea" id="RHEA:54836"/>
        <dbReference type="ChEBI" id="CHEBI:5672"/>
        <dbReference type="ChEBI" id="CHEBI:15377"/>
        <dbReference type="ChEBI" id="CHEBI:15378"/>
        <dbReference type="ChEBI" id="CHEBI:15379"/>
        <dbReference type="ChEBI" id="CHEBI:57783"/>
        <dbReference type="ChEBI" id="CHEBI:58349"/>
        <dbReference type="ChEBI" id="CHEBI:87362"/>
    </reaction>
    <physiologicalReaction direction="left-to-right" evidence="26">
        <dbReference type="Rhea" id="RHEA:54837"/>
    </physiologicalReaction>
</comment>
<dbReference type="PROSITE" id="PS50143">
    <property type="entry name" value="BIR_REPEAT_2"/>
    <property type="match status" value="1"/>
</dbReference>
<protein>
    <recommendedName>
        <fullName evidence="38">Flavin-containing monooxygenase</fullName>
        <ecNumber evidence="38">1.-.-.-</ecNumber>
    </recommendedName>
</protein>
<dbReference type="PRINTS" id="PR00370">
    <property type="entry name" value="FMOXYGENASE"/>
</dbReference>
<dbReference type="PROSITE" id="PS50089">
    <property type="entry name" value="ZF_RING_2"/>
    <property type="match status" value="1"/>
</dbReference>
<dbReference type="PANTHER" id="PTHR23023">
    <property type="entry name" value="DIMETHYLANILINE MONOOXYGENASE"/>
    <property type="match status" value="1"/>
</dbReference>
<comment type="catalytic activity">
    <reaction evidence="31">
        <text>trimethylamine + NADPH + O2 = trimethylamine N-oxide + NADP(+) + H2O</text>
        <dbReference type="Rhea" id="RHEA:31979"/>
        <dbReference type="ChEBI" id="CHEBI:15377"/>
        <dbReference type="ChEBI" id="CHEBI:15379"/>
        <dbReference type="ChEBI" id="CHEBI:15724"/>
        <dbReference type="ChEBI" id="CHEBI:57783"/>
        <dbReference type="ChEBI" id="CHEBI:58349"/>
        <dbReference type="ChEBI" id="CHEBI:58389"/>
        <dbReference type="EC" id="1.14.13.148"/>
    </reaction>
    <physiologicalReaction direction="left-to-right" evidence="31">
        <dbReference type="Rhea" id="RHEA:31980"/>
    </physiologicalReaction>
</comment>
<organism evidence="41 42">
    <name type="scientific">Mytilus edulis</name>
    <name type="common">Blue mussel</name>
    <dbReference type="NCBI Taxonomy" id="6550"/>
    <lineage>
        <taxon>Eukaryota</taxon>
        <taxon>Metazoa</taxon>
        <taxon>Spiralia</taxon>
        <taxon>Lophotrochozoa</taxon>
        <taxon>Mollusca</taxon>
        <taxon>Bivalvia</taxon>
        <taxon>Autobranchia</taxon>
        <taxon>Pteriomorphia</taxon>
        <taxon>Mytilida</taxon>
        <taxon>Mytiloidea</taxon>
        <taxon>Mytilidae</taxon>
        <taxon>Mytilinae</taxon>
        <taxon>Mytilus</taxon>
    </lineage>
</organism>
<evidence type="ECO:0000256" key="4">
    <source>
        <dbReference type="ARBA" id="ARBA00006672"/>
    </source>
</evidence>
<dbReference type="EMBL" id="CAJPWZ010001229">
    <property type="protein sequence ID" value="CAG2210315.1"/>
    <property type="molecule type" value="Genomic_DNA"/>
</dbReference>
<evidence type="ECO:0000256" key="9">
    <source>
        <dbReference type="ARBA" id="ARBA00022692"/>
    </source>
</evidence>
<dbReference type="Pfam" id="PF00653">
    <property type="entry name" value="BIR"/>
    <property type="match status" value="1"/>
</dbReference>
<comment type="catalytic activity">
    <reaction evidence="34">
        <text>heptan-4-one + NADPH + O2 + H(+) = propyl butanoate + NADP(+) + H2O</text>
        <dbReference type="Rhea" id="RHEA:54852"/>
        <dbReference type="ChEBI" id="CHEBI:15377"/>
        <dbReference type="ChEBI" id="CHEBI:15378"/>
        <dbReference type="ChEBI" id="CHEBI:15379"/>
        <dbReference type="ChEBI" id="CHEBI:57783"/>
        <dbReference type="ChEBI" id="CHEBI:58349"/>
        <dbReference type="ChEBI" id="CHEBI:89484"/>
        <dbReference type="ChEBI" id="CHEBI:89719"/>
    </reaction>
    <physiologicalReaction direction="left-to-right" evidence="34">
        <dbReference type="Rhea" id="RHEA:54853"/>
    </physiologicalReaction>
</comment>
<keyword evidence="19 38" id="KW-0503">Monooxygenase</keyword>
<comment type="catalytic activity">
    <reaction evidence="36">
        <text>octan-3-one + NADPH + O2 + H(+) = pentyl propanoate + NADP(+) + H2O</text>
        <dbReference type="Rhea" id="RHEA:54840"/>
        <dbReference type="ChEBI" id="CHEBI:15377"/>
        <dbReference type="ChEBI" id="CHEBI:15378"/>
        <dbReference type="ChEBI" id="CHEBI:15379"/>
        <dbReference type="ChEBI" id="CHEBI:57783"/>
        <dbReference type="ChEBI" id="CHEBI:58349"/>
        <dbReference type="ChEBI" id="CHEBI:80946"/>
        <dbReference type="ChEBI" id="CHEBI:87373"/>
    </reaction>
    <physiologicalReaction direction="left-to-right" evidence="36">
        <dbReference type="Rhea" id="RHEA:54841"/>
    </physiologicalReaction>
</comment>
<keyword evidence="12" id="KW-0256">Endoplasmic reticulum</keyword>
<comment type="catalytic activity">
    <reaction evidence="29">
        <text>hexan-3-one + NADPH + O2 + H(+) = ethyl butanoate + NADP(+) + H2O</text>
        <dbReference type="Rhea" id="RHEA:54844"/>
        <dbReference type="ChEBI" id="CHEBI:15377"/>
        <dbReference type="ChEBI" id="CHEBI:15378"/>
        <dbReference type="ChEBI" id="CHEBI:15379"/>
        <dbReference type="ChEBI" id="CHEBI:57783"/>
        <dbReference type="ChEBI" id="CHEBI:58349"/>
        <dbReference type="ChEBI" id="CHEBI:88764"/>
        <dbReference type="ChEBI" id="CHEBI:89891"/>
    </reaction>
    <physiologicalReaction direction="left-to-right" evidence="29">
        <dbReference type="Rhea" id="RHEA:54845"/>
    </physiologicalReaction>
</comment>
<dbReference type="CDD" id="cd16713">
    <property type="entry name" value="RING-HC_BIRC2_3_7"/>
    <property type="match status" value="1"/>
</dbReference>
<evidence type="ECO:0000256" key="18">
    <source>
        <dbReference type="ARBA" id="ARBA00023002"/>
    </source>
</evidence>
<evidence type="ECO:0000256" key="29">
    <source>
        <dbReference type="ARBA" id="ARBA00047977"/>
    </source>
</evidence>
<keyword evidence="13 38" id="KW-0274">FAD</keyword>
<evidence type="ECO:0000256" key="26">
    <source>
        <dbReference type="ARBA" id="ARBA00047574"/>
    </source>
</evidence>
<accession>A0A8S3RW07</accession>
<dbReference type="GO" id="GO:0006629">
    <property type="term" value="P:lipid metabolic process"/>
    <property type="evidence" value="ECO:0007669"/>
    <property type="project" value="UniProtKB-KW"/>
</dbReference>
<dbReference type="SUPFAM" id="SSF57924">
    <property type="entry name" value="Inhibitor of apoptosis (IAP) repeat"/>
    <property type="match status" value="1"/>
</dbReference>
<evidence type="ECO:0000256" key="8">
    <source>
        <dbReference type="ARBA" id="ARBA00022630"/>
    </source>
</evidence>
<dbReference type="Pfam" id="PF13920">
    <property type="entry name" value="zf-C3HC4_3"/>
    <property type="match status" value="1"/>
</dbReference>
<dbReference type="FunFam" id="1.10.1170.10:FF:000002">
    <property type="entry name" value="Baculoviral IAP repeat containing 7"/>
    <property type="match status" value="1"/>
</dbReference>
<keyword evidence="15" id="KW-0492">Microsome</keyword>
<sequence length="748" mass="84715">MVFLCFEIKSVKPADDFEISGQWELKVKDLAKDEEQSITYDAIMICTGHHAEKNMPDFPGMHNFKGKVLHSHDYRHTAGYEDKRVVVVGIGNSGGDAAVELSRVASQTYLSTRSGSWVYNRISDRGLPLDMLYARRITFALKNMIGGPLVERLAQKKLEQRFDHSMYGLKPKHGILAQHPMVNDELPNRLASGTLKLKPNIKHFTENGVAFEDGTTENDIDVVMFATGYVFGFPFLDESVIKVVQNKVELYKYIFPPNLKRQTLCIIGCVQALGALMPVSEMQSRLATRVFKGDVLLPPKEEMWKDIHENIEAMRKRYIDGTRHTIQVEWLEYMDGLAALIKCIPDLWNMLKTDPKLALTCYFGPSTPYQYRLEGPGKWSGAREAIFTQWDRTLSSLKTRPLDFEEKTTGFSKFNVFCIAVVGYEKLENSSSARRANWEFPAFSRNNVNGLISIPENNRGLESSLQSPRIPVPVSSLTSNMEALSMGVCLEKPKYSKYAIRTTRLSSFANWPSYLSQTPDELVTAGFFYTGIEDHCRCFFCGGGLRRWEVGDLPWTEHARWYPKCQFVKQCMGEKFIEDVQHGKDPENISNSSHSEQKSSQKEFGYEPNVVKSAYTSLQTAGVQDITASLLFEKINEREEREQPQSACNHPLKSSHKPAPEENNHIKAKPKDEQINIDPDIELSVKSLEEENRNLKDQQTCKICLDEPVSIVFLPCGHMAACSNCAPALRRCPICRAFIKGTVKAIMC</sequence>
<feature type="domain" description="RING-type" evidence="40">
    <location>
        <begin position="701"/>
        <end position="736"/>
    </location>
</feature>
<comment type="similarity">
    <text evidence="5 38">Belongs to the FMO family.</text>
</comment>
<dbReference type="EC" id="1.-.-.-" evidence="38"/>
<dbReference type="OrthoDB" id="66881at2759"/>
<evidence type="ECO:0000259" key="40">
    <source>
        <dbReference type="PROSITE" id="PS50089"/>
    </source>
</evidence>
<keyword evidence="21" id="KW-0472">Membrane</keyword>
<proteinExistence type="inferred from homology"/>
<evidence type="ECO:0000256" key="6">
    <source>
        <dbReference type="ARBA" id="ARBA00022481"/>
    </source>
</evidence>
<evidence type="ECO:0000256" key="15">
    <source>
        <dbReference type="ARBA" id="ARBA00022848"/>
    </source>
</evidence>
<evidence type="ECO:0000256" key="12">
    <source>
        <dbReference type="ARBA" id="ARBA00022824"/>
    </source>
</evidence>
<dbReference type="InterPro" id="IPR050346">
    <property type="entry name" value="FMO-like"/>
</dbReference>
<reference evidence="41" key="1">
    <citation type="submission" date="2021-03" db="EMBL/GenBank/DDBJ databases">
        <authorList>
            <person name="Bekaert M."/>
        </authorList>
    </citation>
    <scope>NUCLEOTIDE SEQUENCE</scope>
</reference>
<dbReference type="SMART" id="SM00238">
    <property type="entry name" value="BIR"/>
    <property type="match status" value="1"/>
</dbReference>
<evidence type="ECO:0000256" key="3">
    <source>
        <dbReference type="ARBA" id="ARBA00004524"/>
    </source>
</evidence>
<evidence type="ECO:0000256" key="34">
    <source>
        <dbReference type="ARBA" id="ARBA00048990"/>
    </source>
</evidence>
<evidence type="ECO:0000256" key="1">
    <source>
        <dbReference type="ARBA" id="ARBA00001974"/>
    </source>
</evidence>
<evidence type="ECO:0000256" key="16">
    <source>
        <dbReference type="ARBA" id="ARBA00022857"/>
    </source>
</evidence>
<comment type="catalytic activity">
    <reaction evidence="32">
        <text>octan-3-one + NADPH + O2 + H(+) = ethyl hexanoate + NADP(+) + H2O</text>
        <dbReference type="Rhea" id="RHEA:54856"/>
        <dbReference type="ChEBI" id="CHEBI:15377"/>
        <dbReference type="ChEBI" id="CHEBI:15378"/>
        <dbReference type="ChEBI" id="CHEBI:15379"/>
        <dbReference type="ChEBI" id="CHEBI:57783"/>
        <dbReference type="ChEBI" id="CHEBI:58349"/>
        <dbReference type="ChEBI" id="CHEBI:80946"/>
        <dbReference type="ChEBI" id="CHEBI:86055"/>
    </reaction>
    <physiologicalReaction direction="left-to-right" evidence="32">
        <dbReference type="Rhea" id="RHEA:54857"/>
    </physiologicalReaction>
</comment>
<evidence type="ECO:0000256" key="11">
    <source>
        <dbReference type="ARBA" id="ARBA00022771"/>
    </source>
</evidence>
<dbReference type="CDD" id="cd00022">
    <property type="entry name" value="BIR"/>
    <property type="match status" value="1"/>
</dbReference>
<evidence type="ECO:0000313" key="41">
    <source>
        <dbReference type="EMBL" id="CAG2210315.1"/>
    </source>
</evidence>
<comment type="subcellular location">
    <subcellularLocation>
        <location evidence="2">Endoplasmic reticulum membrane</location>
        <topology evidence="2">Single-pass membrane protein</topology>
    </subcellularLocation>
    <subcellularLocation>
        <location evidence="3">Microsome membrane</location>
    </subcellularLocation>
</comment>
<evidence type="ECO:0000256" key="10">
    <source>
        <dbReference type="ARBA" id="ARBA00022723"/>
    </source>
</evidence>
<dbReference type="Gene3D" id="3.30.40.10">
    <property type="entry name" value="Zinc/RING finger domain, C3HC4 (zinc finger)"/>
    <property type="match status" value="1"/>
</dbReference>
<name>A0A8S3RW07_MYTED</name>
<dbReference type="Gene3D" id="3.50.50.60">
    <property type="entry name" value="FAD/NAD(P)-binding domain"/>
    <property type="match status" value="1"/>
</dbReference>
<comment type="catalytic activity">
    <reaction evidence="35">
        <text>N,N-dimethylaniline + NADPH + O2 + H(+) = N,N-dimethylaniline N-oxide + NADP(+) + H2O</text>
        <dbReference type="Rhea" id="RHEA:24468"/>
        <dbReference type="ChEBI" id="CHEBI:15377"/>
        <dbReference type="ChEBI" id="CHEBI:15378"/>
        <dbReference type="ChEBI" id="CHEBI:15379"/>
        <dbReference type="ChEBI" id="CHEBI:16269"/>
        <dbReference type="ChEBI" id="CHEBI:17735"/>
        <dbReference type="ChEBI" id="CHEBI:57783"/>
        <dbReference type="ChEBI" id="CHEBI:58349"/>
        <dbReference type="EC" id="1.14.13.8"/>
    </reaction>
    <physiologicalReaction direction="left-to-right" evidence="35">
        <dbReference type="Rhea" id="RHEA:24469"/>
    </physiologicalReaction>
</comment>
<dbReference type="PRINTS" id="PR01125">
    <property type="entry name" value="FMOXYGENASE5"/>
</dbReference>
<dbReference type="GO" id="GO:0050661">
    <property type="term" value="F:NADP binding"/>
    <property type="evidence" value="ECO:0007669"/>
    <property type="project" value="InterPro"/>
</dbReference>
<keyword evidence="20" id="KW-0443">Lipid metabolism</keyword>
<evidence type="ECO:0000256" key="38">
    <source>
        <dbReference type="RuleBase" id="RU361177"/>
    </source>
</evidence>
<comment type="function">
    <text evidence="22">Acts as a Baeyer-Villiger monooxygenase on a broad range of substrates. Catalyzes the insertion of an oxygen atom into a carbon-carbon bond adjacent to a carbonyl, which converts ketones to esters. Active on diverse carbonyl compounds, whereas soft nucleophiles are mostly non- or poorly reactive. In contrast with other forms of FMO it is non- or poorly active on 'classical' substrates such as drugs, pesticides, and dietary components containing soft nucleophilic heteroatoms. Able to oxidize drug molecules bearing a carbonyl group on an aliphatic chain, such as nabumetone and pentoxifylline. Also, in the absence of substrates, shows slow but yet significant NADPH oxidase activity. Acts as a positive modulator of cholesterol biosynthesis as well as glucose homeostasis, promoting metabolic aging via pleiotropic effects.</text>
</comment>
<keyword evidence="11 37" id="KW-0863">Zinc-finger</keyword>
<evidence type="ECO:0000256" key="39">
    <source>
        <dbReference type="SAM" id="MobiDB-lite"/>
    </source>
</evidence>
<dbReference type="GO" id="GO:0016174">
    <property type="term" value="F:NAD(P)H oxidase H2O2-forming activity"/>
    <property type="evidence" value="ECO:0007669"/>
    <property type="project" value="UniProtKB-EC"/>
</dbReference>
<dbReference type="SMR" id="A0A8S3RW07"/>
<keyword evidence="16" id="KW-0521">NADP</keyword>
<keyword evidence="6" id="KW-0488">Methylation</keyword>
<comment type="catalytic activity">
    <reaction evidence="24">
        <text>hypotaurine + NADH + O2 + H(+) = taurine + NAD(+) + H2O</text>
        <dbReference type="Rhea" id="RHEA:74111"/>
        <dbReference type="ChEBI" id="CHEBI:15377"/>
        <dbReference type="ChEBI" id="CHEBI:15378"/>
        <dbReference type="ChEBI" id="CHEBI:15379"/>
        <dbReference type="ChEBI" id="CHEBI:57540"/>
        <dbReference type="ChEBI" id="CHEBI:57853"/>
        <dbReference type="ChEBI" id="CHEBI:57945"/>
        <dbReference type="ChEBI" id="CHEBI:507393"/>
        <dbReference type="EC" id="1.14.13.8"/>
    </reaction>
    <physiologicalReaction direction="left-to-right" evidence="24">
        <dbReference type="Rhea" id="RHEA:74112"/>
    </physiologicalReaction>
</comment>
<dbReference type="InterPro" id="IPR013083">
    <property type="entry name" value="Znf_RING/FYVE/PHD"/>
</dbReference>
<dbReference type="SUPFAM" id="SSF51905">
    <property type="entry name" value="FAD/NAD(P)-binding domain"/>
    <property type="match status" value="2"/>
</dbReference>
<dbReference type="SMART" id="SM00184">
    <property type="entry name" value="RING"/>
    <property type="match status" value="1"/>
</dbReference>
<keyword evidence="42" id="KW-1185">Reference proteome</keyword>
<comment type="catalytic activity">
    <reaction evidence="33">
        <text>(2E)-geranial + NADPH + O2 + H(+) = (1E)-2,6-dimethylhepta-1,5-dien-1-yl formate + NADP(+) + H2O</text>
        <dbReference type="Rhea" id="RHEA:54860"/>
        <dbReference type="ChEBI" id="CHEBI:15377"/>
        <dbReference type="ChEBI" id="CHEBI:15378"/>
        <dbReference type="ChEBI" id="CHEBI:15379"/>
        <dbReference type="ChEBI" id="CHEBI:16980"/>
        <dbReference type="ChEBI" id="CHEBI:57783"/>
        <dbReference type="ChEBI" id="CHEBI:58349"/>
        <dbReference type="ChEBI" id="CHEBI:138375"/>
    </reaction>
    <physiologicalReaction direction="left-to-right" evidence="33">
        <dbReference type="Rhea" id="RHEA:54861"/>
    </physiologicalReaction>
</comment>
<evidence type="ECO:0000256" key="25">
    <source>
        <dbReference type="ARBA" id="ARBA00047426"/>
    </source>
</evidence>
<dbReference type="GO" id="GO:0034899">
    <property type="term" value="F:trimethylamine monooxygenase activity"/>
    <property type="evidence" value="ECO:0007669"/>
    <property type="project" value="UniProtKB-EC"/>
</dbReference>
<keyword evidence="8 38" id="KW-0285">Flavoprotein</keyword>
<dbReference type="GO" id="GO:0008270">
    <property type="term" value="F:zinc ion binding"/>
    <property type="evidence" value="ECO:0007669"/>
    <property type="project" value="UniProtKB-KW"/>
</dbReference>
<dbReference type="InterPro" id="IPR036188">
    <property type="entry name" value="FAD/NAD-bd_sf"/>
</dbReference>
<evidence type="ECO:0000256" key="14">
    <source>
        <dbReference type="ARBA" id="ARBA00022833"/>
    </source>
</evidence>
<evidence type="ECO:0000256" key="20">
    <source>
        <dbReference type="ARBA" id="ARBA00023098"/>
    </source>
</evidence>
<dbReference type="GO" id="GO:0005789">
    <property type="term" value="C:endoplasmic reticulum membrane"/>
    <property type="evidence" value="ECO:0007669"/>
    <property type="project" value="UniProtKB-SubCell"/>
</dbReference>
<comment type="cofactor">
    <cofactor evidence="1 38">
        <name>FAD</name>
        <dbReference type="ChEBI" id="CHEBI:57692"/>
    </cofactor>
</comment>
<evidence type="ECO:0000256" key="13">
    <source>
        <dbReference type="ARBA" id="ARBA00022827"/>
    </source>
</evidence>
<evidence type="ECO:0000256" key="28">
    <source>
        <dbReference type="ARBA" id="ARBA00047864"/>
    </source>
</evidence>
<evidence type="ECO:0000256" key="31">
    <source>
        <dbReference type="ARBA" id="ARBA00048088"/>
    </source>
</evidence>
<evidence type="ECO:0000256" key="32">
    <source>
        <dbReference type="ARBA" id="ARBA00048459"/>
    </source>
</evidence>
<keyword evidence="10" id="KW-0479">Metal-binding</keyword>
<feature type="region of interest" description="Disordered" evidence="39">
    <location>
        <begin position="583"/>
        <end position="603"/>
    </location>
</feature>
<keyword evidence="9" id="KW-0812">Transmembrane</keyword>
<evidence type="ECO:0000256" key="22">
    <source>
        <dbReference type="ARBA" id="ARBA00045722"/>
    </source>
</evidence>
<dbReference type="InterPro" id="IPR001841">
    <property type="entry name" value="Znf_RING"/>
</dbReference>
<evidence type="ECO:0000256" key="21">
    <source>
        <dbReference type="ARBA" id="ARBA00023136"/>
    </source>
</evidence>
<evidence type="ECO:0000256" key="19">
    <source>
        <dbReference type="ARBA" id="ARBA00023033"/>
    </source>
</evidence>
<evidence type="ECO:0000256" key="5">
    <source>
        <dbReference type="ARBA" id="ARBA00009183"/>
    </source>
</evidence>
<dbReference type="Gene3D" id="1.10.1170.10">
    <property type="entry name" value="Inhibitor Of Apoptosis Protein (2mihbC-IAP-1), Chain A"/>
    <property type="match status" value="1"/>
</dbReference>
<evidence type="ECO:0000256" key="24">
    <source>
        <dbReference type="ARBA" id="ARBA00047338"/>
    </source>
</evidence>
<comment type="catalytic activity">
    <reaction evidence="30">
        <text>hypotaurine + NADPH + O2 + H(+) = taurine + NADP(+) + H2O</text>
        <dbReference type="Rhea" id="RHEA:69819"/>
        <dbReference type="ChEBI" id="CHEBI:15377"/>
        <dbReference type="ChEBI" id="CHEBI:15378"/>
        <dbReference type="ChEBI" id="CHEBI:15379"/>
        <dbReference type="ChEBI" id="CHEBI:57783"/>
        <dbReference type="ChEBI" id="CHEBI:57853"/>
        <dbReference type="ChEBI" id="CHEBI:58349"/>
        <dbReference type="ChEBI" id="CHEBI:507393"/>
        <dbReference type="EC" id="1.14.13.8"/>
    </reaction>
    <physiologicalReaction direction="left-to-right" evidence="30">
        <dbReference type="Rhea" id="RHEA:69820"/>
    </physiologicalReaction>
</comment>
<dbReference type="InterPro" id="IPR002257">
    <property type="entry name" value="Flavin_mOase_5"/>
</dbReference>
<keyword evidence="17" id="KW-1133">Transmembrane helix</keyword>
<keyword evidence="7" id="KW-0597">Phosphoprotein</keyword>
<comment type="similarity">
    <text evidence="4">Belongs to the IAP family.</text>
</comment>
<dbReference type="FunFam" id="3.50.50.60:FF:000159">
    <property type="entry name" value="Dimethylaniline monooxygenase [N-oxide-forming]"/>
    <property type="match status" value="1"/>
</dbReference>
<evidence type="ECO:0000313" key="42">
    <source>
        <dbReference type="Proteomes" id="UP000683360"/>
    </source>
</evidence>
<comment type="catalytic activity">
    <reaction evidence="28">
        <text>NADPH + O2 + H(+) = H2O2 + NADP(+)</text>
        <dbReference type="Rhea" id="RHEA:11260"/>
        <dbReference type="ChEBI" id="CHEBI:15378"/>
        <dbReference type="ChEBI" id="CHEBI:15379"/>
        <dbReference type="ChEBI" id="CHEBI:16240"/>
        <dbReference type="ChEBI" id="CHEBI:57783"/>
        <dbReference type="ChEBI" id="CHEBI:58349"/>
        <dbReference type="EC" id="1.6.3.1"/>
    </reaction>
    <physiologicalReaction direction="left-to-right" evidence="28">
        <dbReference type="Rhea" id="RHEA:11261"/>
    </physiologicalReaction>
</comment>
<evidence type="ECO:0000256" key="17">
    <source>
        <dbReference type="ARBA" id="ARBA00022989"/>
    </source>
</evidence>
<dbReference type="InterPro" id="IPR001370">
    <property type="entry name" value="BIR_rpt"/>
</dbReference>
<evidence type="ECO:0000256" key="30">
    <source>
        <dbReference type="ARBA" id="ARBA00048041"/>
    </source>
</evidence>
<gene>
    <name evidence="41" type="ORF">MEDL_24415</name>
</gene>
<dbReference type="GO" id="GO:0050660">
    <property type="term" value="F:flavin adenine dinucleotide binding"/>
    <property type="evidence" value="ECO:0007669"/>
    <property type="project" value="InterPro"/>
</dbReference>
<evidence type="ECO:0000256" key="2">
    <source>
        <dbReference type="ARBA" id="ARBA00004389"/>
    </source>
</evidence>
<comment type="catalytic activity">
    <reaction evidence="27">
        <text>sulcatone + NADPH + O2 + H(+) = 4-methylpent-3-en-1-yl acetate + NADP(+) + H2O</text>
        <dbReference type="Rhea" id="RHEA:54864"/>
        <dbReference type="ChEBI" id="CHEBI:15377"/>
        <dbReference type="ChEBI" id="CHEBI:15378"/>
        <dbReference type="ChEBI" id="CHEBI:15379"/>
        <dbReference type="ChEBI" id="CHEBI:16310"/>
        <dbReference type="ChEBI" id="CHEBI:57783"/>
        <dbReference type="ChEBI" id="CHEBI:58349"/>
        <dbReference type="ChEBI" id="CHEBI:138373"/>
    </reaction>
    <physiologicalReaction direction="left-to-right" evidence="27">
        <dbReference type="Rhea" id="RHEA:54865"/>
    </physiologicalReaction>
</comment>
<evidence type="ECO:0000256" key="36">
    <source>
        <dbReference type="ARBA" id="ARBA00049475"/>
    </source>
</evidence>
<dbReference type="AlphaFoldDB" id="A0A8S3RW07"/>
<keyword evidence="14" id="KW-0862">Zinc</keyword>
<keyword evidence="18 38" id="KW-0560">Oxidoreductase</keyword>
<evidence type="ECO:0000256" key="7">
    <source>
        <dbReference type="ARBA" id="ARBA00022553"/>
    </source>
</evidence>
<evidence type="ECO:0000256" key="27">
    <source>
        <dbReference type="ARBA" id="ARBA00047855"/>
    </source>
</evidence>
<evidence type="ECO:0000256" key="35">
    <source>
        <dbReference type="ARBA" id="ARBA00049443"/>
    </source>
</evidence>
<dbReference type="Pfam" id="PF00743">
    <property type="entry name" value="FMO-like"/>
    <property type="match status" value="1"/>
</dbReference>
<dbReference type="Proteomes" id="UP000683360">
    <property type="component" value="Unassembled WGS sequence"/>
</dbReference>
<evidence type="ECO:0000256" key="23">
    <source>
        <dbReference type="ARBA" id="ARBA00045957"/>
    </source>
</evidence>
<evidence type="ECO:0000256" key="37">
    <source>
        <dbReference type="PROSITE-ProRule" id="PRU00175"/>
    </source>
</evidence>
<dbReference type="InterPro" id="IPR020946">
    <property type="entry name" value="Flavin_mOase-like"/>
</dbReference>
<comment type="function">
    <text evidence="23">Broad spectrum monooxygenase that catalyzes the oxygenation of a wide variety of nitrogen- and sulfur-containing compounds including xenobiotics. Catalyzes the S-oxygenation of hypotaurine to produce taurine, an organic osmolyte involved in cell volume regulation as well as a variety of cytoprotective and developmental processes. In vitro, catalyzes the N-oxygenation of trimethylamine (TMA) to produce trimethylamine N-oxide (TMAO) and could therefore participate to the detoxification of this compound that is generated by the action of gut microbiota from dietary precursors such as choline, choline containing compounds, betaine or L-carnitine.</text>
</comment>